<gene>
    <name evidence="2" type="ORF">PI95_020645</name>
</gene>
<feature type="region of interest" description="Disordered" evidence="1">
    <location>
        <begin position="1"/>
        <end position="56"/>
    </location>
</feature>
<evidence type="ECO:0000313" key="3">
    <source>
        <dbReference type="Proteomes" id="UP000031549"/>
    </source>
</evidence>
<protein>
    <submittedName>
        <fullName evidence="2">Uncharacterized protein</fullName>
    </submittedName>
</protein>
<keyword evidence="3" id="KW-1185">Reference proteome</keyword>
<comment type="caution">
    <text evidence="2">The sequence shown here is derived from an EMBL/GenBank/DDBJ whole genome shotgun (WGS) entry which is preliminary data.</text>
</comment>
<dbReference type="AlphaFoldDB" id="A0A846HBC1"/>
<accession>A0A846HBC1</accession>
<evidence type="ECO:0000313" key="2">
    <source>
        <dbReference type="EMBL" id="NEU74897.1"/>
    </source>
</evidence>
<organism evidence="2 3">
    <name type="scientific">Hassallia byssoidea VB512170</name>
    <dbReference type="NCBI Taxonomy" id="1304833"/>
    <lineage>
        <taxon>Bacteria</taxon>
        <taxon>Bacillati</taxon>
        <taxon>Cyanobacteriota</taxon>
        <taxon>Cyanophyceae</taxon>
        <taxon>Nostocales</taxon>
        <taxon>Tolypothrichaceae</taxon>
        <taxon>Hassallia</taxon>
    </lineage>
</organism>
<feature type="compositionally biased region" description="Basic and acidic residues" evidence="1">
    <location>
        <begin position="1"/>
        <end position="30"/>
    </location>
</feature>
<sequence length="56" mass="6322">MHPRKMAREWGRGAGRQGDKGTRGQGDKGTRGASALRRQRGHVRYPHERLPSGFPR</sequence>
<evidence type="ECO:0000256" key="1">
    <source>
        <dbReference type="SAM" id="MobiDB-lite"/>
    </source>
</evidence>
<reference evidence="2 3" key="1">
    <citation type="journal article" date="2015" name="Genome Announc.">
        <title>Draft Genome Sequence of Cyanobacterium Hassallia byssoidea Strain VB512170, Isolated from Monuments in India.</title>
        <authorList>
            <person name="Singh D."/>
            <person name="Chandrababunaidu M.M."/>
            <person name="Panda A."/>
            <person name="Sen D."/>
            <person name="Bhattacharyya S."/>
            <person name="Adhikary S.P."/>
            <person name="Tripathy S."/>
        </authorList>
    </citation>
    <scope>NUCLEOTIDE SEQUENCE [LARGE SCALE GENOMIC DNA]</scope>
    <source>
        <strain evidence="2 3">VB512170</strain>
    </source>
</reference>
<proteinExistence type="predicted"/>
<dbReference type="Proteomes" id="UP000031549">
    <property type="component" value="Unassembled WGS sequence"/>
</dbReference>
<dbReference type="EMBL" id="JTCM02000053">
    <property type="protein sequence ID" value="NEU74897.1"/>
    <property type="molecule type" value="Genomic_DNA"/>
</dbReference>
<name>A0A846HBC1_9CYAN</name>